<sequence>MDKLHKKKYFTLSPPFLILGIILAFTLPYDKRSYALLATMMAFWITYYVWIYIEKLIQKKNE</sequence>
<dbReference type="Proteomes" id="UP000187313">
    <property type="component" value="Unassembled WGS sequence"/>
</dbReference>
<evidence type="ECO:0000256" key="1">
    <source>
        <dbReference type="SAM" id="Phobius"/>
    </source>
</evidence>
<keyword evidence="3" id="KW-1185">Reference proteome</keyword>
<organism evidence="2 3">
    <name type="scientific">Paenibacillus odorifer</name>
    <dbReference type="NCBI Taxonomy" id="189426"/>
    <lineage>
        <taxon>Bacteria</taxon>
        <taxon>Bacillati</taxon>
        <taxon>Bacillota</taxon>
        <taxon>Bacilli</taxon>
        <taxon>Bacillales</taxon>
        <taxon>Paenibacillaceae</taxon>
        <taxon>Paenibacillus</taxon>
    </lineage>
</organism>
<keyword evidence="1" id="KW-0812">Transmembrane</keyword>
<proteinExistence type="predicted"/>
<reference evidence="2 3" key="1">
    <citation type="submission" date="2016-10" db="EMBL/GenBank/DDBJ databases">
        <title>Paenibacillus species isolates.</title>
        <authorList>
            <person name="Beno S.M."/>
        </authorList>
    </citation>
    <scope>NUCLEOTIDE SEQUENCE [LARGE SCALE GENOMIC DNA]</scope>
    <source>
        <strain evidence="2 3">FSL R5-0923</strain>
    </source>
</reference>
<feature type="transmembrane region" description="Helical" evidence="1">
    <location>
        <begin position="33"/>
        <end position="53"/>
    </location>
</feature>
<comment type="caution">
    <text evidence="2">The sequence shown here is derived from an EMBL/GenBank/DDBJ whole genome shotgun (WGS) entry which is preliminary data.</text>
</comment>
<dbReference type="EMBL" id="MPTD01000004">
    <property type="protein sequence ID" value="OMD54100.1"/>
    <property type="molecule type" value="Genomic_DNA"/>
</dbReference>
<evidence type="ECO:0000313" key="3">
    <source>
        <dbReference type="Proteomes" id="UP000187313"/>
    </source>
</evidence>
<feature type="transmembrane region" description="Helical" evidence="1">
    <location>
        <begin position="9"/>
        <end position="27"/>
    </location>
</feature>
<keyword evidence="1" id="KW-1133">Transmembrane helix</keyword>
<gene>
    <name evidence="2" type="ORF">BSK51_07910</name>
</gene>
<name>A0ABX3HUI6_9BACL</name>
<evidence type="ECO:0008006" key="4">
    <source>
        <dbReference type="Google" id="ProtNLM"/>
    </source>
</evidence>
<keyword evidence="1" id="KW-0472">Membrane</keyword>
<protein>
    <recommendedName>
        <fullName evidence="4">Permease</fullName>
    </recommendedName>
</protein>
<accession>A0ABX3HUI6</accession>
<evidence type="ECO:0000313" key="2">
    <source>
        <dbReference type="EMBL" id="OMD54100.1"/>
    </source>
</evidence>